<dbReference type="SUPFAM" id="SSF51735">
    <property type="entry name" value="NAD(P)-binding Rossmann-fold domains"/>
    <property type="match status" value="1"/>
</dbReference>
<dbReference type="GO" id="GO:0048270">
    <property type="term" value="F:methionine adenosyltransferase regulator activity"/>
    <property type="evidence" value="ECO:0007669"/>
    <property type="project" value="TreeGrafter"/>
</dbReference>
<sequence length="326" mass="36716">MKAVIVRTLFSTTTVYIYIKSAIATTDIRAQSHIMSYLVFGSTGYIGSRLVALLKDDGKSVHCAKSRIENYVDTANELDEIKPAYVLHAAGLTGRPNIDWCEVNKIQTVQVNVIASQNLADMCYQRGIHMTNYATGCIYDYVEGTEHACGGNPFTEEDEPNYKGSFYSETKIYAEKIISQFPNVLTLRVRMPISADLHPRSFVTKIAQYEKLINYPNSVSVLTELLPISLDMTSKKLTGLYNFTNPGTVSHNEVMDLYREFIDPTKVTTNFSIEEQAKVIKSGRCNNHLDVSKLQKLYPEIPEVHVALRRAFEKMSNDGLAVKREE</sequence>
<keyword evidence="3" id="KW-1185">Reference proteome</keyword>
<evidence type="ECO:0000259" key="1">
    <source>
        <dbReference type="Pfam" id="PF04321"/>
    </source>
</evidence>
<accession>A0A0L0FCH1</accession>
<dbReference type="EMBL" id="KQ244375">
    <property type="protein sequence ID" value="KNC74472.1"/>
    <property type="molecule type" value="Genomic_DNA"/>
</dbReference>
<gene>
    <name evidence="2" type="ORF">SARC_12983</name>
</gene>
<feature type="domain" description="RmlD-like substrate binding" evidence="1">
    <location>
        <begin position="35"/>
        <end position="208"/>
    </location>
</feature>
<dbReference type="GeneID" id="25913487"/>
<dbReference type="OrthoDB" id="16464at2759"/>
<dbReference type="RefSeq" id="XP_014148374.1">
    <property type="nucleotide sequence ID" value="XM_014292899.1"/>
</dbReference>
<dbReference type="Gene3D" id="3.40.50.720">
    <property type="entry name" value="NAD(P)-binding Rossmann-like Domain"/>
    <property type="match status" value="1"/>
</dbReference>
<dbReference type="InterPro" id="IPR029903">
    <property type="entry name" value="RmlD-like-bd"/>
</dbReference>
<evidence type="ECO:0000313" key="3">
    <source>
        <dbReference type="Proteomes" id="UP000054560"/>
    </source>
</evidence>
<dbReference type="Pfam" id="PF04321">
    <property type="entry name" value="RmlD_sub_bind"/>
    <property type="match status" value="1"/>
</dbReference>
<dbReference type="GO" id="GO:0006556">
    <property type="term" value="P:S-adenosylmethionine biosynthetic process"/>
    <property type="evidence" value="ECO:0007669"/>
    <property type="project" value="TreeGrafter"/>
</dbReference>
<dbReference type="InterPro" id="IPR005913">
    <property type="entry name" value="dTDP_dehydrorham_reduct"/>
</dbReference>
<reference evidence="2 3" key="1">
    <citation type="submission" date="2011-02" db="EMBL/GenBank/DDBJ databases">
        <title>The Genome Sequence of Sphaeroforma arctica JP610.</title>
        <authorList>
            <consortium name="The Broad Institute Genome Sequencing Platform"/>
            <person name="Russ C."/>
            <person name="Cuomo C."/>
            <person name="Young S.K."/>
            <person name="Zeng Q."/>
            <person name="Gargeya S."/>
            <person name="Alvarado L."/>
            <person name="Berlin A."/>
            <person name="Chapman S.B."/>
            <person name="Chen Z."/>
            <person name="Freedman E."/>
            <person name="Gellesch M."/>
            <person name="Goldberg J."/>
            <person name="Griggs A."/>
            <person name="Gujja S."/>
            <person name="Heilman E."/>
            <person name="Heiman D."/>
            <person name="Howarth C."/>
            <person name="Mehta T."/>
            <person name="Neiman D."/>
            <person name="Pearson M."/>
            <person name="Roberts A."/>
            <person name="Saif S."/>
            <person name="Shea T."/>
            <person name="Shenoy N."/>
            <person name="Sisk P."/>
            <person name="Stolte C."/>
            <person name="Sykes S."/>
            <person name="White J."/>
            <person name="Yandava C."/>
            <person name="Burger G."/>
            <person name="Gray M.W."/>
            <person name="Holland P.W.H."/>
            <person name="King N."/>
            <person name="Lang F.B.F."/>
            <person name="Roger A.J."/>
            <person name="Ruiz-Trillo I."/>
            <person name="Haas B."/>
            <person name="Nusbaum C."/>
            <person name="Birren B."/>
        </authorList>
    </citation>
    <scope>NUCLEOTIDE SEQUENCE [LARGE SCALE GENOMIC DNA]</scope>
    <source>
        <strain evidence="2 3">JP610</strain>
    </source>
</reference>
<proteinExistence type="predicted"/>
<name>A0A0L0FCH1_9EUKA</name>
<dbReference type="PANTHER" id="PTHR10491:SF4">
    <property type="entry name" value="METHIONINE ADENOSYLTRANSFERASE 2 SUBUNIT BETA"/>
    <property type="match status" value="1"/>
</dbReference>
<dbReference type="GO" id="GO:0048269">
    <property type="term" value="C:methionine adenosyltransferase complex"/>
    <property type="evidence" value="ECO:0007669"/>
    <property type="project" value="TreeGrafter"/>
</dbReference>
<dbReference type="eggNOG" id="KOG0747">
    <property type="taxonomic scope" value="Eukaryota"/>
</dbReference>
<dbReference type="InterPro" id="IPR036291">
    <property type="entry name" value="NAD(P)-bd_dom_sf"/>
</dbReference>
<dbReference type="PANTHER" id="PTHR10491">
    <property type="entry name" value="DTDP-4-DEHYDRORHAMNOSE REDUCTASE"/>
    <property type="match status" value="1"/>
</dbReference>
<dbReference type="Proteomes" id="UP000054560">
    <property type="component" value="Unassembled WGS sequence"/>
</dbReference>
<protein>
    <recommendedName>
        <fullName evidence="1">RmlD-like substrate binding domain-containing protein</fullName>
    </recommendedName>
</protein>
<dbReference type="AlphaFoldDB" id="A0A0L0FCH1"/>
<evidence type="ECO:0000313" key="2">
    <source>
        <dbReference type="EMBL" id="KNC74472.1"/>
    </source>
</evidence>
<organism evidence="2 3">
    <name type="scientific">Sphaeroforma arctica JP610</name>
    <dbReference type="NCBI Taxonomy" id="667725"/>
    <lineage>
        <taxon>Eukaryota</taxon>
        <taxon>Ichthyosporea</taxon>
        <taxon>Ichthyophonida</taxon>
        <taxon>Sphaeroforma</taxon>
    </lineage>
</organism>
<dbReference type="STRING" id="667725.A0A0L0FCH1"/>